<keyword evidence="2" id="KW-1185">Reference proteome</keyword>
<sequence length="483" mass="53599">MKMPDQNVHFLDFSVCKSHPPKMERSNRALADAASSSSPFHSHTDAEGSGGVGSSSNRDPNVEEEETRGDEARNPQLIQQWTALYDDSYGENLQLIRVSCAVIIPSFWFFVSMTLIFGIYGPSNFLLGPNSSILMKPNPLFVQYLKVEELEKTSNQPTLYGFYRAPPLDIVTTCSATHITFLSAGSHKEWVYFLNKGSQMNVSYNVNSVGSHLILVIAQGNEGLSEWLDNPSYANSTLSWTTINGSGMIQQDIHMSSSYYVAVANLNAEAVEVELNVRIRAFLYNTSGAYHKCSLSNGECILELALDRGNVALLSTPCPTGEGGVQWNMQVSYGPQWMTYITGIGITIFVMLVVFRLLRHCERRRGRRVQNGVMQSERTPLFTNKNDDLSSLGSSYDSVSQDGEDLENLQAIGSPEAKSTKDGEHDTAQRLCAICFDAPRDCFFLPCGHCLACFACATRISEVAVTCLICRRRMKKVRKIFTV</sequence>
<evidence type="ECO:0000313" key="2">
    <source>
        <dbReference type="Proteomes" id="UP001060085"/>
    </source>
</evidence>
<reference evidence="2" key="1">
    <citation type="journal article" date="2023" name="Nat. Plants">
        <title>Single-cell RNA sequencing provides a high-resolution roadmap for understanding the multicellular compartmentation of specialized metabolism.</title>
        <authorList>
            <person name="Sun S."/>
            <person name="Shen X."/>
            <person name="Li Y."/>
            <person name="Li Y."/>
            <person name="Wang S."/>
            <person name="Li R."/>
            <person name="Zhang H."/>
            <person name="Shen G."/>
            <person name="Guo B."/>
            <person name="Wei J."/>
            <person name="Xu J."/>
            <person name="St-Pierre B."/>
            <person name="Chen S."/>
            <person name="Sun C."/>
        </authorList>
    </citation>
    <scope>NUCLEOTIDE SEQUENCE [LARGE SCALE GENOMIC DNA]</scope>
</reference>
<comment type="caution">
    <text evidence="1">The sequence shown here is derived from an EMBL/GenBank/DDBJ whole genome shotgun (WGS) entry which is preliminary data.</text>
</comment>
<organism evidence="1 2">
    <name type="scientific">Catharanthus roseus</name>
    <name type="common">Madagascar periwinkle</name>
    <name type="synonym">Vinca rosea</name>
    <dbReference type="NCBI Taxonomy" id="4058"/>
    <lineage>
        <taxon>Eukaryota</taxon>
        <taxon>Viridiplantae</taxon>
        <taxon>Streptophyta</taxon>
        <taxon>Embryophyta</taxon>
        <taxon>Tracheophyta</taxon>
        <taxon>Spermatophyta</taxon>
        <taxon>Magnoliopsida</taxon>
        <taxon>eudicotyledons</taxon>
        <taxon>Gunneridae</taxon>
        <taxon>Pentapetalae</taxon>
        <taxon>asterids</taxon>
        <taxon>lamiids</taxon>
        <taxon>Gentianales</taxon>
        <taxon>Apocynaceae</taxon>
        <taxon>Rauvolfioideae</taxon>
        <taxon>Vinceae</taxon>
        <taxon>Catharanthinae</taxon>
        <taxon>Catharanthus</taxon>
    </lineage>
</organism>
<evidence type="ECO:0000313" key="1">
    <source>
        <dbReference type="EMBL" id="KAI5663473.1"/>
    </source>
</evidence>
<dbReference type="EMBL" id="CM044705">
    <property type="protein sequence ID" value="KAI5663473.1"/>
    <property type="molecule type" value="Genomic_DNA"/>
</dbReference>
<proteinExistence type="predicted"/>
<dbReference type="Proteomes" id="UP001060085">
    <property type="component" value="Linkage Group LG05"/>
</dbReference>
<gene>
    <name evidence="1" type="ORF">M9H77_22796</name>
</gene>
<protein>
    <submittedName>
        <fullName evidence="1">Uncharacterized protein</fullName>
    </submittedName>
</protein>
<name>A0ACC0AVK1_CATRO</name>
<accession>A0ACC0AVK1</accession>